<accession>A0AA40ZTJ0</accession>
<evidence type="ECO:0000259" key="1">
    <source>
        <dbReference type="Pfam" id="PF08800"/>
    </source>
</evidence>
<feature type="domain" description="BT4734-like N-terminal" evidence="1">
    <location>
        <begin position="61"/>
        <end position="182"/>
    </location>
</feature>
<dbReference type="RefSeq" id="WP_204971941.1">
    <property type="nucleotide sequence ID" value="NZ_JAAZTS010000012.1"/>
</dbReference>
<gene>
    <name evidence="2" type="ORF">H6D15_09100</name>
</gene>
<evidence type="ECO:0000313" key="3">
    <source>
        <dbReference type="Proteomes" id="UP000698924"/>
    </source>
</evidence>
<sequence length="192" mass="21122">MIDTVFSFFKAPIHNKVPAGVCSVRSLHAYITGDAHLRKLTAEVRSVAGDRTEYRRRKVALLPYVTPAGVFSYCKESCVLVPSGLFVVDIDHLASPAEAAAWRDRLADDPLLRPDLAFVSPSGTGVKLFLSYRLASDDVLAEAFGRAMRAAWDYLELTYGLQPDQANKDLCRACLLAHDADARIRQPEGQQG</sequence>
<comment type="caution">
    <text evidence="2">The sequence shown here is derived from an EMBL/GenBank/DDBJ whole genome shotgun (WGS) entry which is preliminary data.</text>
</comment>
<keyword evidence="3" id="KW-1185">Reference proteome</keyword>
<evidence type="ECO:0000313" key="2">
    <source>
        <dbReference type="EMBL" id="MBM6857752.1"/>
    </source>
</evidence>
<reference evidence="2 3" key="1">
    <citation type="journal article" date="2021" name="Sci. Rep.">
        <title>The distribution of antibiotic resistance genes in chicken gut microbiota commensals.</title>
        <authorList>
            <person name="Juricova H."/>
            <person name="Matiasovicova J."/>
            <person name="Kubasova T."/>
            <person name="Cejkova D."/>
            <person name="Rychlik I."/>
        </authorList>
    </citation>
    <scope>NUCLEOTIDE SEQUENCE [LARGE SCALE GENOMIC DNA]</scope>
    <source>
        <strain evidence="2 3">An421</strain>
    </source>
</reference>
<dbReference type="Pfam" id="PF08800">
    <property type="entry name" value="BT4734-like_N"/>
    <property type="match status" value="1"/>
</dbReference>
<name>A0AA40ZTJ0_9BACT</name>
<dbReference type="AlphaFoldDB" id="A0AA40ZTJ0"/>
<proteinExistence type="predicted"/>
<protein>
    <submittedName>
        <fullName evidence="2">Virulence protein E</fullName>
    </submittedName>
</protein>
<organism evidence="2 3">
    <name type="scientific">Caecibacteroides pullorum</name>
    <dbReference type="NCBI Taxonomy" id="2725562"/>
    <lineage>
        <taxon>Bacteria</taxon>
        <taxon>Pseudomonadati</taxon>
        <taxon>Bacteroidota</taxon>
        <taxon>Bacteroidia</taxon>
        <taxon>Bacteroidales</taxon>
        <taxon>Bacteroidaceae</taxon>
        <taxon>Caecibacteroides</taxon>
    </lineage>
</organism>
<dbReference type="EMBL" id="JACJMO010000011">
    <property type="protein sequence ID" value="MBM6857752.1"/>
    <property type="molecule type" value="Genomic_DNA"/>
</dbReference>
<dbReference type="InterPro" id="IPR014907">
    <property type="entry name" value="BT4734-like_N"/>
</dbReference>
<dbReference type="Proteomes" id="UP000698924">
    <property type="component" value="Unassembled WGS sequence"/>
</dbReference>